<name>A0A8J5W5Y4_ZIZPA</name>
<evidence type="ECO:0000313" key="2">
    <source>
        <dbReference type="EMBL" id="KAG8078994.1"/>
    </source>
</evidence>
<feature type="region of interest" description="Disordered" evidence="1">
    <location>
        <begin position="20"/>
        <end position="41"/>
    </location>
</feature>
<comment type="caution">
    <text evidence="2">The sequence shown here is derived from an EMBL/GenBank/DDBJ whole genome shotgun (WGS) entry which is preliminary data.</text>
</comment>
<evidence type="ECO:0000313" key="3">
    <source>
        <dbReference type="Proteomes" id="UP000729402"/>
    </source>
</evidence>
<gene>
    <name evidence="2" type="ORF">GUJ93_ZPchr0007g6210</name>
</gene>
<dbReference type="Proteomes" id="UP000729402">
    <property type="component" value="Unassembled WGS sequence"/>
</dbReference>
<dbReference type="AlphaFoldDB" id="A0A8J5W5Y4"/>
<feature type="compositionally biased region" description="Pro residues" evidence="1">
    <location>
        <begin position="23"/>
        <end position="32"/>
    </location>
</feature>
<reference evidence="2" key="2">
    <citation type="submission" date="2021-02" db="EMBL/GenBank/DDBJ databases">
        <authorList>
            <person name="Kimball J.A."/>
            <person name="Haas M.W."/>
            <person name="Macchietto M."/>
            <person name="Kono T."/>
            <person name="Duquette J."/>
            <person name="Shao M."/>
        </authorList>
    </citation>
    <scope>NUCLEOTIDE SEQUENCE</scope>
    <source>
        <tissue evidence="2">Fresh leaf tissue</tissue>
    </source>
</reference>
<keyword evidence="3" id="KW-1185">Reference proteome</keyword>
<reference evidence="2" key="1">
    <citation type="journal article" date="2021" name="bioRxiv">
        <title>Whole Genome Assembly and Annotation of Northern Wild Rice, Zizania palustris L., Supports a Whole Genome Duplication in the Zizania Genus.</title>
        <authorList>
            <person name="Haas M."/>
            <person name="Kono T."/>
            <person name="Macchietto M."/>
            <person name="Millas R."/>
            <person name="McGilp L."/>
            <person name="Shao M."/>
            <person name="Duquette J."/>
            <person name="Hirsch C.N."/>
            <person name="Kimball J."/>
        </authorList>
    </citation>
    <scope>NUCLEOTIDE SEQUENCE</scope>
    <source>
        <tissue evidence="2">Fresh leaf tissue</tissue>
    </source>
</reference>
<dbReference type="EMBL" id="JAAALK010000282">
    <property type="protein sequence ID" value="KAG8078994.1"/>
    <property type="molecule type" value="Genomic_DNA"/>
</dbReference>
<evidence type="ECO:0000256" key="1">
    <source>
        <dbReference type="SAM" id="MobiDB-lite"/>
    </source>
</evidence>
<sequence length="81" mass="8869">MGIPLGPNSSCSFQFALEAARSPIPPPQPQPPTAHASRWKGFGPEPYPPVLQFTDPSCFSQRRAGIWLSKQFVMGARHYGS</sequence>
<protein>
    <submittedName>
        <fullName evidence="2">Uncharacterized protein</fullName>
    </submittedName>
</protein>
<accession>A0A8J5W5Y4</accession>
<proteinExistence type="predicted"/>
<organism evidence="2 3">
    <name type="scientific">Zizania palustris</name>
    <name type="common">Northern wild rice</name>
    <dbReference type="NCBI Taxonomy" id="103762"/>
    <lineage>
        <taxon>Eukaryota</taxon>
        <taxon>Viridiplantae</taxon>
        <taxon>Streptophyta</taxon>
        <taxon>Embryophyta</taxon>
        <taxon>Tracheophyta</taxon>
        <taxon>Spermatophyta</taxon>
        <taxon>Magnoliopsida</taxon>
        <taxon>Liliopsida</taxon>
        <taxon>Poales</taxon>
        <taxon>Poaceae</taxon>
        <taxon>BOP clade</taxon>
        <taxon>Oryzoideae</taxon>
        <taxon>Oryzeae</taxon>
        <taxon>Zizaniinae</taxon>
        <taxon>Zizania</taxon>
    </lineage>
</organism>